<organism evidence="1">
    <name type="scientific">Intestinibacter bartlettii</name>
    <dbReference type="NCBI Taxonomy" id="261299"/>
    <lineage>
        <taxon>Bacteria</taxon>
        <taxon>Bacillati</taxon>
        <taxon>Bacillota</taxon>
        <taxon>Clostridia</taxon>
        <taxon>Peptostreptococcales</taxon>
        <taxon>Peptostreptococcaceae</taxon>
        <taxon>Intestinibacter</taxon>
    </lineage>
</organism>
<reference evidence="1" key="1">
    <citation type="submission" date="2019-11" db="EMBL/GenBank/DDBJ databases">
        <authorList>
            <person name="Feng L."/>
        </authorList>
    </citation>
    <scope>NUCLEOTIDE SEQUENCE</scope>
    <source>
        <strain evidence="1">IbartlettiiLFYP30</strain>
    </source>
</reference>
<name>A0A6N3BTH0_9FIRM</name>
<accession>A0A6N3BTH0</accession>
<dbReference type="EMBL" id="CACRUE010000026">
    <property type="protein sequence ID" value="VYU06464.1"/>
    <property type="molecule type" value="Genomic_DNA"/>
</dbReference>
<protein>
    <submittedName>
        <fullName evidence="1">Uncharacterized protein</fullName>
    </submittedName>
</protein>
<dbReference type="AlphaFoldDB" id="A0A6N3BTH0"/>
<sequence length="36" mass="4271">MEIDKIRQAFDKNGVCIFMKMCMTYRHYYGGGYNGE</sequence>
<gene>
    <name evidence="1" type="ORF">IBLFYP30_01646</name>
</gene>
<evidence type="ECO:0000313" key="1">
    <source>
        <dbReference type="EMBL" id="VYU06464.1"/>
    </source>
</evidence>
<proteinExistence type="predicted"/>